<feature type="transmembrane region" description="Helical" evidence="1">
    <location>
        <begin position="463"/>
        <end position="482"/>
    </location>
</feature>
<keyword evidence="1" id="KW-0812">Transmembrane</keyword>
<keyword evidence="1" id="KW-1133">Transmembrane helix</keyword>
<evidence type="ECO:0000313" key="3">
    <source>
        <dbReference type="Proteomes" id="UP001595833"/>
    </source>
</evidence>
<organism evidence="2 3">
    <name type="scientific">Saccharothrix xinjiangensis</name>
    <dbReference type="NCBI Taxonomy" id="204798"/>
    <lineage>
        <taxon>Bacteria</taxon>
        <taxon>Bacillati</taxon>
        <taxon>Actinomycetota</taxon>
        <taxon>Actinomycetes</taxon>
        <taxon>Pseudonocardiales</taxon>
        <taxon>Pseudonocardiaceae</taxon>
        <taxon>Saccharothrix</taxon>
    </lineage>
</organism>
<protein>
    <recommendedName>
        <fullName evidence="4">NACHT domain-containing protein</fullName>
    </recommendedName>
</protein>
<comment type="caution">
    <text evidence="2">The sequence shown here is derived from an EMBL/GenBank/DDBJ whole genome shotgun (WGS) entry which is preliminary data.</text>
</comment>
<proteinExistence type="predicted"/>
<feature type="transmembrane region" description="Helical" evidence="1">
    <location>
        <begin position="573"/>
        <end position="598"/>
    </location>
</feature>
<feature type="transmembrane region" description="Helical" evidence="1">
    <location>
        <begin position="503"/>
        <end position="527"/>
    </location>
</feature>
<evidence type="ECO:0000256" key="1">
    <source>
        <dbReference type="SAM" id="Phobius"/>
    </source>
</evidence>
<dbReference type="Proteomes" id="UP001595833">
    <property type="component" value="Unassembled WGS sequence"/>
</dbReference>
<feature type="transmembrane region" description="Helical" evidence="1">
    <location>
        <begin position="417"/>
        <end position="433"/>
    </location>
</feature>
<evidence type="ECO:0000313" key="2">
    <source>
        <dbReference type="EMBL" id="MFC5060546.1"/>
    </source>
</evidence>
<feature type="transmembrane region" description="Helical" evidence="1">
    <location>
        <begin position="618"/>
        <end position="639"/>
    </location>
</feature>
<name>A0ABV9YF91_9PSEU</name>
<evidence type="ECO:0008006" key="4">
    <source>
        <dbReference type="Google" id="ProtNLM"/>
    </source>
</evidence>
<dbReference type="RefSeq" id="WP_344037517.1">
    <property type="nucleotide sequence ID" value="NZ_BAAAKE010000007.1"/>
</dbReference>
<accession>A0ABV9YF91</accession>
<dbReference type="Gene3D" id="3.40.50.300">
    <property type="entry name" value="P-loop containing nucleotide triphosphate hydrolases"/>
    <property type="match status" value="1"/>
</dbReference>
<reference evidence="3" key="1">
    <citation type="journal article" date="2019" name="Int. J. Syst. Evol. Microbiol.">
        <title>The Global Catalogue of Microorganisms (GCM) 10K type strain sequencing project: providing services to taxonomists for standard genome sequencing and annotation.</title>
        <authorList>
            <consortium name="The Broad Institute Genomics Platform"/>
            <consortium name="The Broad Institute Genome Sequencing Center for Infectious Disease"/>
            <person name="Wu L."/>
            <person name="Ma J."/>
        </authorList>
    </citation>
    <scope>NUCLEOTIDE SEQUENCE [LARGE SCALE GENOMIC DNA]</scope>
    <source>
        <strain evidence="3">KCTC 12848</strain>
    </source>
</reference>
<gene>
    <name evidence="2" type="ORF">ACFPFM_43140</name>
</gene>
<feature type="transmembrane region" description="Helical" evidence="1">
    <location>
        <begin position="533"/>
        <end position="553"/>
    </location>
</feature>
<dbReference type="InterPro" id="IPR027417">
    <property type="entry name" value="P-loop_NTPase"/>
</dbReference>
<sequence>MGVFRRDRAAARIVWNGFDGHAGEVTQIGVVNGDVVTGGPAPGGAADGLAAVVGRQWEAEAAIRSLRRPEPLRLRWAPTRRPVACPVAPVVAGGDLDDLAGLFASADRRLVVLGGPGAGKSATALLLTLDLLARRRPGEPVPVLLSPSSWDPRGEHLEDWIIRRLESDHPALRNRRAHGRHAARRLVAEQRLVPLLDGLDELPHALLAPALEGVHRAFGRGRPLVLTCRGDEYEDAVREGGEALPAAAVVELEPVAADDAIEFLSASSPRAARRWAPVLDQLRAAPGSALTRSLSNPLAINLARTVYAGPDRDPAELTDPRRFAEPADVERHLLDSLVTAVYGDPPAPPPRLAPLPARTGRYPADRARRWLTFLARNATGPAGRDIAWWRLPRPRLVLVPALAGPLFWAAVGEASSLASGFAIGFAFTWLVGVARKRAPLRHLLLAPVVLGTATWFLDYAHPAPAWETAVTGVALVLLVGIASSGQRPPHRLGPRVRGRGGTITSRVVLGLLFAAVTATGALLATGVEDPRDWWAPVALGVVVAAAVGLGTWLTAPPDAFSVPRPGRSLRGDVVSTAVCLLSWAVAFQLPVLFAAVVIGRPVQGWHVVAALGFGLGTGLGYVVGNASVLYAASLAWWALCGRLPWRLVRFLDDAHRRGVLRQTGAIYQFRHTRLQQHLAEERTPAPA</sequence>
<dbReference type="EMBL" id="JBHSJB010000053">
    <property type="protein sequence ID" value="MFC5060546.1"/>
    <property type="molecule type" value="Genomic_DNA"/>
</dbReference>
<keyword evidence="1" id="KW-0472">Membrane</keyword>
<feature type="transmembrane region" description="Helical" evidence="1">
    <location>
        <begin position="440"/>
        <end position="457"/>
    </location>
</feature>
<keyword evidence="3" id="KW-1185">Reference proteome</keyword>